<keyword evidence="1" id="KW-0812">Transmembrane</keyword>
<evidence type="ECO:0000256" key="1">
    <source>
        <dbReference type="SAM" id="Phobius"/>
    </source>
</evidence>
<dbReference type="Proteomes" id="UP000229897">
    <property type="component" value="Chromosome"/>
</dbReference>
<keyword evidence="1" id="KW-0472">Membrane</keyword>
<reference evidence="2" key="1">
    <citation type="submission" date="2017-10" db="EMBL/GenBank/DDBJ databases">
        <title>Massilia psychrophilum sp. nov., a novel purple-pigmented bacterium isolated from Tianshan glacier, Xinjiang Municipality, China.</title>
        <authorList>
            <person name="Wang H."/>
        </authorList>
    </citation>
    <scope>NUCLEOTIDE SEQUENCE [LARGE SCALE GENOMIC DNA]</scope>
    <source>
        <strain evidence="2">B2</strain>
    </source>
</reference>
<feature type="transmembrane region" description="Helical" evidence="1">
    <location>
        <begin position="26"/>
        <end position="47"/>
    </location>
</feature>
<gene>
    <name evidence="2" type="ORF">CR152_15600</name>
</gene>
<protein>
    <submittedName>
        <fullName evidence="2">Uncharacterized protein</fullName>
    </submittedName>
</protein>
<evidence type="ECO:0000313" key="2">
    <source>
        <dbReference type="EMBL" id="ATQ75791.1"/>
    </source>
</evidence>
<dbReference type="InterPro" id="IPR031863">
    <property type="entry name" value="DUF4755"/>
</dbReference>
<sequence>MWILGIVFFLWGIVVSTMVPFATGFFAKLATVLVAWGPVALLSWFLIARAFGREKLHAAMLGGLGIIAGQGLDHSEEGTGIALDPKSKTLGLLCDGGYQLYPFDKIREWASNEERPGGVVGFGVQGAIGAAGANIRAAREAAANTGLFVTVKDVGRPSWRVAMKDKAMRARWMEILQQEINETAH</sequence>
<organism evidence="2 3">
    <name type="scientific">Massilia violaceinigra</name>
    <dbReference type="NCBI Taxonomy" id="2045208"/>
    <lineage>
        <taxon>Bacteria</taxon>
        <taxon>Pseudomonadati</taxon>
        <taxon>Pseudomonadota</taxon>
        <taxon>Betaproteobacteria</taxon>
        <taxon>Burkholderiales</taxon>
        <taxon>Oxalobacteraceae</taxon>
        <taxon>Telluria group</taxon>
        <taxon>Massilia</taxon>
    </lineage>
</organism>
<dbReference type="RefSeq" id="WP_099875850.1">
    <property type="nucleotide sequence ID" value="NZ_CP024608.1"/>
</dbReference>
<dbReference type="AlphaFoldDB" id="A0A2D2DLF7"/>
<proteinExistence type="predicted"/>
<keyword evidence="3" id="KW-1185">Reference proteome</keyword>
<dbReference type="Pfam" id="PF15947">
    <property type="entry name" value="DUF4755"/>
    <property type="match status" value="1"/>
</dbReference>
<keyword evidence="1" id="KW-1133">Transmembrane helix</keyword>
<dbReference type="EMBL" id="CP024608">
    <property type="protein sequence ID" value="ATQ75791.1"/>
    <property type="molecule type" value="Genomic_DNA"/>
</dbReference>
<evidence type="ECO:0000313" key="3">
    <source>
        <dbReference type="Proteomes" id="UP000229897"/>
    </source>
</evidence>
<dbReference type="KEGG" id="mass:CR152_15600"/>
<name>A0A2D2DLF7_9BURK</name>
<accession>A0A2D2DLF7</accession>